<reference evidence="5" key="1">
    <citation type="journal article" date="2023" name="G3 (Bethesda)">
        <title>Whole genome assemblies of Zophobas morio and Tenebrio molitor.</title>
        <authorList>
            <person name="Kaur S."/>
            <person name="Stinson S.A."/>
            <person name="diCenzo G.C."/>
        </authorList>
    </citation>
    <scope>NUCLEOTIDE SEQUENCE</scope>
    <source>
        <strain evidence="5">QUZm001</strain>
    </source>
</reference>
<name>A0AA38I8S1_9CUCU</name>
<comment type="caution">
    <text evidence="5">The sequence shown here is derived from an EMBL/GenBank/DDBJ whole genome shotgun (WGS) entry which is preliminary data.</text>
</comment>
<feature type="chain" id="PRO_5041423284" description="Protein takeout" evidence="4">
    <location>
        <begin position="19"/>
        <end position="245"/>
    </location>
</feature>
<evidence type="ECO:0000256" key="3">
    <source>
        <dbReference type="ARBA" id="ARBA00060902"/>
    </source>
</evidence>
<evidence type="ECO:0000256" key="1">
    <source>
        <dbReference type="ARBA" id="ARBA00022729"/>
    </source>
</evidence>
<gene>
    <name evidence="5" type="ORF">Zmor_017300</name>
</gene>
<keyword evidence="6" id="KW-1185">Reference proteome</keyword>
<evidence type="ECO:0000256" key="4">
    <source>
        <dbReference type="SAM" id="SignalP"/>
    </source>
</evidence>
<dbReference type="Proteomes" id="UP001168821">
    <property type="component" value="Unassembled WGS sequence"/>
</dbReference>
<feature type="signal peptide" evidence="4">
    <location>
        <begin position="1"/>
        <end position="18"/>
    </location>
</feature>
<dbReference type="EMBL" id="JALNTZ010000005">
    <property type="protein sequence ID" value="KAJ3651250.1"/>
    <property type="molecule type" value="Genomic_DNA"/>
</dbReference>
<dbReference type="FunFam" id="3.15.10.30:FF:000001">
    <property type="entry name" value="Takeout-like protein 1"/>
    <property type="match status" value="1"/>
</dbReference>
<dbReference type="AlphaFoldDB" id="A0AA38I8S1"/>
<keyword evidence="2" id="KW-0090">Biological rhythms</keyword>
<organism evidence="5 6">
    <name type="scientific">Zophobas morio</name>
    <dbReference type="NCBI Taxonomy" id="2755281"/>
    <lineage>
        <taxon>Eukaryota</taxon>
        <taxon>Metazoa</taxon>
        <taxon>Ecdysozoa</taxon>
        <taxon>Arthropoda</taxon>
        <taxon>Hexapoda</taxon>
        <taxon>Insecta</taxon>
        <taxon>Pterygota</taxon>
        <taxon>Neoptera</taxon>
        <taxon>Endopterygota</taxon>
        <taxon>Coleoptera</taxon>
        <taxon>Polyphaga</taxon>
        <taxon>Cucujiformia</taxon>
        <taxon>Tenebrionidae</taxon>
        <taxon>Zophobas</taxon>
    </lineage>
</organism>
<dbReference type="Gene3D" id="3.15.10.30">
    <property type="entry name" value="Haemolymph juvenile hormone binding protein"/>
    <property type="match status" value="1"/>
</dbReference>
<accession>A0AA38I8S1</accession>
<dbReference type="PANTHER" id="PTHR11008:SF32">
    <property type="entry name" value="CIRCADIAN CLOCK-CONTROLLED PROTEIN DAYWAKE-RELATED"/>
    <property type="match status" value="1"/>
</dbReference>
<dbReference type="InterPro" id="IPR010562">
    <property type="entry name" value="Haemolymph_juvenile_hormone-bd"/>
</dbReference>
<dbReference type="Pfam" id="PF06585">
    <property type="entry name" value="JHBP"/>
    <property type="match status" value="1"/>
</dbReference>
<evidence type="ECO:0008006" key="7">
    <source>
        <dbReference type="Google" id="ProtNLM"/>
    </source>
</evidence>
<keyword evidence="1 4" id="KW-0732">Signal</keyword>
<sequence>MRYLLATICASLVAISFGAKLPTGFKKCNLKQISSHQCLPNAIESAIKQMNRPSKKLGLVSLEPLVIPLMIMDAGNQFVTAQHTYKNMRVSGFNETTCSKAEFNYTEKTLNLECVVPHFRMDFNYEGRGQIMMISAYGNGTGWFLLGDNQLGLTFKFGEYEKKGKTYFNIIHQELRMQPKDFDFDLQNMFDGDEQSADRLKQILKENAPELYEDVRPGYEEAFGKVFASIFEKILERVPFVDIFG</sequence>
<comment type="similarity">
    <text evidence="3">Belongs to the TO family.</text>
</comment>
<evidence type="ECO:0000256" key="2">
    <source>
        <dbReference type="ARBA" id="ARBA00023108"/>
    </source>
</evidence>
<dbReference type="PANTHER" id="PTHR11008">
    <property type="entry name" value="PROTEIN TAKEOUT-LIKE PROTEIN"/>
    <property type="match status" value="1"/>
</dbReference>
<evidence type="ECO:0000313" key="5">
    <source>
        <dbReference type="EMBL" id="KAJ3651250.1"/>
    </source>
</evidence>
<dbReference type="InterPro" id="IPR038606">
    <property type="entry name" value="To_sf"/>
</dbReference>
<evidence type="ECO:0000313" key="6">
    <source>
        <dbReference type="Proteomes" id="UP001168821"/>
    </source>
</evidence>
<proteinExistence type="inferred from homology"/>
<dbReference type="GO" id="GO:0007623">
    <property type="term" value="P:circadian rhythm"/>
    <property type="evidence" value="ECO:0007669"/>
    <property type="project" value="UniProtKB-ARBA"/>
</dbReference>
<protein>
    <recommendedName>
        <fullName evidence="7">Protein takeout</fullName>
    </recommendedName>
</protein>
<dbReference type="SMART" id="SM00700">
    <property type="entry name" value="JHBP"/>
    <property type="match status" value="1"/>
</dbReference>
<dbReference type="GO" id="GO:0005615">
    <property type="term" value="C:extracellular space"/>
    <property type="evidence" value="ECO:0007669"/>
    <property type="project" value="TreeGrafter"/>
</dbReference>